<dbReference type="InterPro" id="IPR033413">
    <property type="entry name" value="DUF5117"/>
</dbReference>
<reference evidence="4 5" key="1">
    <citation type="submission" date="2020-01" db="EMBL/GenBank/DDBJ databases">
        <title>Sphingomonas sp. strain CSW-10.</title>
        <authorList>
            <person name="Chen W.-M."/>
        </authorList>
    </citation>
    <scope>NUCLEOTIDE SEQUENCE [LARGE SCALE GENOMIC DNA]</scope>
    <source>
        <strain evidence="4 5">CSW-10</strain>
    </source>
</reference>
<evidence type="ECO:0000313" key="4">
    <source>
        <dbReference type="EMBL" id="QJQ33233.1"/>
    </source>
</evidence>
<dbReference type="PANTHER" id="PTHR38478">
    <property type="entry name" value="PEPTIDASE M1A AND M12B"/>
    <property type="match status" value="1"/>
</dbReference>
<keyword evidence="5" id="KW-1185">Reference proteome</keyword>
<dbReference type="AlphaFoldDB" id="A0A6M4AVS8"/>
<dbReference type="RefSeq" id="WP_169947286.1">
    <property type="nucleotide sequence ID" value="NZ_CP053015.1"/>
</dbReference>
<protein>
    <submittedName>
        <fullName evidence="4">DUF5117 domain-containing protein</fullName>
    </submittedName>
</protein>
<evidence type="ECO:0000259" key="3">
    <source>
        <dbReference type="Pfam" id="PF17148"/>
    </source>
</evidence>
<dbReference type="Pfam" id="PF17148">
    <property type="entry name" value="DUF5117"/>
    <property type="match status" value="1"/>
</dbReference>
<dbReference type="InterPro" id="IPR032534">
    <property type="entry name" value="EcxA_zinc-bd"/>
</dbReference>
<evidence type="ECO:0000259" key="2">
    <source>
        <dbReference type="Pfam" id="PF16313"/>
    </source>
</evidence>
<dbReference type="Proteomes" id="UP000503018">
    <property type="component" value="Chromosome"/>
</dbReference>
<dbReference type="Pfam" id="PF16313">
    <property type="entry name" value="DUF4953"/>
    <property type="match status" value="1"/>
</dbReference>
<dbReference type="CDD" id="cd04276">
    <property type="entry name" value="ZnMc_MMP_like_2"/>
    <property type="match status" value="1"/>
</dbReference>
<accession>A0A6M4AVS8</accession>
<organism evidence="4 5">
    <name type="scientific">Sphingomonas lacunae</name>
    <dbReference type="NCBI Taxonomy" id="2698828"/>
    <lineage>
        <taxon>Bacteria</taxon>
        <taxon>Pseudomonadati</taxon>
        <taxon>Pseudomonadota</taxon>
        <taxon>Alphaproteobacteria</taxon>
        <taxon>Sphingomonadales</taxon>
        <taxon>Sphingomonadaceae</taxon>
        <taxon>Sphingomonas</taxon>
    </lineage>
</organism>
<evidence type="ECO:0000256" key="1">
    <source>
        <dbReference type="SAM" id="MobiDB-lite"/>
    </source>
</evidence>
<dbReference type="EMBL" id="CP053015">
    <property type="protein sequence ID" value="QJQ33233.1"/>
    <property type="molecule type" value="Genomic_DNA"/>
</dbReference>
<feature type="domain" description="DUF5117" evidence="3">
    <location>
        <begin position="93"/>
        <end position="275"/>
    </location>
</feature>
<dbReference type="PANTHER" id="PTHR38478:SF1">
    <property type="entry name" value="ZINC DEPENDENT METALLOPROTEASE DOMAIN LIPOPROTEIN"/>
    <property type="match status" value="1"/>
</dbReference>
<evidence type="ECO:0000313" key="5">
    <source>
        <dbReference type="Proteomes" id="UP000503018"/>
    </source>
</evidence>
<proteinExistence type="predicted"/>
<gene>
    <name evidence="4" type="ORF">GV829_12960</name>
</gene>
<feature type="domain" description="EcxA zinc-binding" evidence="2">
    <location>
        <begin position="402"/>
        <end position="714"/>
    </location>
</feature>
<name>A0A6M4AVS8_9SPHN</name>
<dbReference type="KEGG" id="slan:GV829_12960"/>
<feature type="region of interest" description="Disordered" evidence="1">
    <location>
        <begin position="798"/>
        <end position="818"/>
    </location>
</feature>
<dbReference type="InterPro" id="IPR034032">
    <property type="entry name" value="Zn_MMP-like_bac"/>
</dbReference>
<sequence>MALALCASLPASAQSGPATGPAGTAVTDPALAGTTTRQGLLPVHVDPLNGRVLITLPAPDEQGLSGRYLYTTQLRTGIGSASLGLDRAQFGPTQLLAFRRIGGKLAIQFENPRFRATGGTAQEQAAARNSFAYSTVWLGDIVWTRADGSFTVDITAFLSQDVMGIGRQLGNFRRESSLSVTDAMATRVFPDNLVFEALQSFVSDNAGAEITNIAPDARVVSVTVRHSLVRLPAPGYVPRRLDPRGGAFGTQVVDYGAPLGQDIVYDLANRFRLEKTDPTAARSTVVRPITFYIDRAAPEPIRSALADGVRWWAEAFDRAGFVDAFRVDILPEGADPLDVRYNVVNWVNRATRGWSYGQTVTDPRTGEIVRGSVLLGSLRVRQDILIYESLVGTAATGQGGPNDPAQVALARIRQLGAHEVGHALGIAHNFAASTQDRASVMDYPAPRILLSDGVPDLSDAYGVGTGAWDHYVVDWLYADPAPGTADPDAHAAEKATAAMAAGLRFVADGDGRGTETGHPHGAIWDDFADPAAELTRMMEVRRVALARFGTANLRPGEPMSALRRRFVPLWLLHRYQTEAAAKLLGGVQFPYAVNGEAIVNAPPVPAGDQQAALDALFATLDPAALTVPSALVPLMSGQSINTPDRQTDIEVFASAAGHPVFDPLVATDSAARLTLANLLAPARLHRLYVQHQADRALPGLDLLFDRLEAHIVAHRDNPVGRRIAWRALAQMAAVEGHAETSPEVMLALDARFARIAAGLARGGSVEARNWGRSLATLLASRESRRALLAEGVRTPAVPPGMPIGSLSGDGWAESDGEP</sequence>
<dbReference type="SUPFAM" id="SSF55486">
    <property type="entry name" value="Metalloproteases ('zincins'), catalytic domain"/>
    <property type="match status" value="1"/>
</dbReference>